<dbReference type="AlphaFoldDB" id="A0A8G2EW46"/>
<feature type="compositionally biased region" description="Low complexity" evidence="1">
    <location>
        <begin position="59"/>
        <end position="75"/>
    </location>
</feature>
<dbReference type="OrthoDB" id="7376129at2"/>
<evidence type="ECO:0000256" key="2">
    <source>
        <dbReference type="SAM" id="SignalP"/>
    </source>
</evidence>
<organism evidence="3 4">
    <name type="scientific">Thalassobaculum litoreum DSM 18839</name>
    <dbReference type="NCBI Taxonomy" id="1123362"/>
    <lineage>
        <taxon>Bacteria</taxon>
        <taxon>Pseudomonadati</taxon>
        <taxon>Pseudomonadota</taxon>
        <taxon>Alphaproteobacteria</taxon>
        <taxon>Rhodospirillales</taxon>
        <taxon>Thalassobaculaceae</taxon>
        <taxon>Thalassobaculum</taxon>
    </lineage>
</organism>
<name>A0A8G2EW46_9PROT</name>
<gene>
    <name evidence="3" type="ORF">SAMN05660686_01834</name>
</gene>
<dbReference type="RefSeq" id="WP_093149778.1">
    <property type="nucleotide sequence ID" value="NZ_FNBW01000005.1"/>
</dbReference>
<reference evidence="3 4" key="1">
    <citation type="submission" date="2016-10" db="EMBL/GenBank/DDBJ databases">
        <authorList>
            <person name="Varghese N."/>
            <person name="Submissions S."/>
        </authorList>
    </citation>
    <scope>NUCLEOTIDE SEQUENCE [LARGE SCALE GENOMIC DNA]</scope>
    <source>
        <strain evidence="3 4">DSM 18839</strain>
    </source>
</reference>
<feature type="signal peptide" evidence="2">
    <location>
        <begin position="1"/>
        <end position="17"/>
    </location>
</feature>
<protein>
    <recommendedName>
        <fullName evidence="5">Lipoprotein</fullName>
    </recommendedName>
</protein>
<dbReference type="Proteomes" id="UP000198615">
    <property type="component" value="Unassembled WGS sequence"/>
</dbReference>
<feature type="chain" id="PRO_5034431148" description="Lipoprotein" evidence="2">
    <location>
        <begin position="18"/>
        <end position="179"/>
    </location>
</feature>
<keyword evidence="4" id="KW-1185">Reference proteome</keyword>
<accession>A0A8G2EW46</accession>
<evidence type="ECO:0008006" key="5">
    <source>
        <dbReference type="Google" id="ProtNLM"/>
    </source>
</evidence>
<evidence type="ECO:0000313" key="4">
    <source>
        <dbReference type="Proteomes" id="UP000198615"/>
    </source>
</evidence>
<keyword evidence="2" id="KW-0732">Signal</keyword>
<proteinExistence type="predicted"/>
<evidence type="ECO:0000256" key="1">
    <source>
        <dbReference type="SAM" id="MobiDB-lite"/>
    </source>
</evidence>
<feature type="compositionally biased region" description="Pro residues" evidence="1">
    <location>
        <begin position="45"/>
        <end position="54"/>
    </location>
</feature>
<comment type="caution">
    <text evidence="3">The sequence shown here is derived from an EMBL/GenBank/DDBJ whole genome shotgun (WGS) entry which is preliminary data.</text>
</comment>
<dbReference type="PROSITE" id="PS51257">
    <property type="entry name" value="PROKAR_LIPOPROTEIN"/>
    <property type="match status" value="1"/>
</dbReference>
<feature type="region of interest" description="Disordered" evidence="1">
    <location>
        <begin position="23"/>
        <end position="119"/>
    </location>
</feature>
<sequence>MRLFIATACVLSLAACAGTSGRQEAAIGVQPNAKPAEGTGVRAPVPEPRPPVPRRSPDSGKSPGSGKNSAAAPSGQDQSGSGIPAASVTTRPPVDMDTLAGADRPRLQSVLGPADEVRDQPPGEVWIYREGGCSVELYLFPQISASQYAVLGHKFLPSSLGEEERTACLTKLASRTRAS</sequence>
<dbReference type="EMBL" id="FNBW01000005">
    <property type="protein sequence ID" value="SDF62827.1"/>
    <property type="molecule type" value="Genomic_DNA"/>
</dbReference>
<evidence type="ECO:0000313" key="3">
    <source>
        <dbReference type="EMBL" id="SDF62827.1"/>
    </source>
</evidence>